<dbReference type="InterPro" id="IPR043131">
    <property type="entry name" value="BCAT-like_N"/>
</dbReference>
<evidence type="ECO:0008006" key="5">
    <source>
        <dbReference type="Google" id="ProtNLM"/>
    </source>
</evidence>
<dbReference type="InterPro" id="IPR050571">
    <property type="entry name" value="Class-IV_PLP-Dep_Aminotrnsfr"/>
</dbReference>
<comment type="cofactor">
    <cofactor evidence="1">
        <name>pyridoxal 5'-phosphate</name>
        <dbReference type="ChEBI" id="CHEBI:597326"/>
    </cofactor>
</comment>
<dbReference type="PANTHER" id="PTHR42743:SF10">
    <property type="entry name" value="D-ALANINE AMINOTRANSFERASE"/>
    <property type="match status" value="1"/>
</dbReference>
<dbReference type="Pfam" id="PF01063">
    <property type="entry name" value="Aminotran_4"/>
    <property type="match status" value="1"/>
</dbReference>
<dbReference type="Gene3D" id="3.30.470.10">
    <property type="match status" value="1"/>
</dbReference>
<dbReference type="GO" id="GO:0003824">
    <property type="term" value="F:catalytic activity"/>
    <property type="evidence" value="ECO:0007669"/>
    <property type="project" value="InterPro"/>
</dbReference>
<sequence length="277" mass="31590">MKDLAYYNGKITSIDDMMIPANDRGFYFGDGIYEAAMVFDYKIYALQDHLDRMFNSAAMLRIELPYTKEEVGALLTDLVQKLESSCQFLYWQVTRGASPRNHLFPGEGVSSNLYVYSKPWKGVQMSDEYRLISIPDTRFYHCNIKTLNLIPNVMAAQQASEAGCNETVFVRDGYVTECSHSNISMVKDGVFITHPLDNLILPGTERKHIIRWCGELGIPVKERAFTLEELYTADEILVTSTSHPSMRAMELNQKAVGMKNPELIQKLRDKYLNEIGK</sequence>
<geneLocation type="plasmid" evidence="4">
    <name>pRGRH0581</name>
</geneLocation>
<protein>
    <recommendedName>
        <fullName evidence="5">D-amino acid aminotransferase</fullName>
    </recommendedName>
</protein>
<accession>A0A0H5QHB8</accession>
<dbReference type="AlphaFoldDB" id="A0A0H5QHB8"/>
<dbReference type="InterPro" id="IPR043132">
    <property type="entry name" value="BCAT-like_C"/>
</dbReference>
<keyword evidence="4" id="KW-0614">Plasmid</keyword>
<dbReference type="EMBL" id="LN853212">
    <property type="protein sequence ID" value="CRY95287.1"/>
    <property type="molecule type" value="Genomic_DNA"/>
</dbReference>
<evidence type="ECO:0000256" key="3">
    <source>
        <dbReference type="ARBA" id="ARBA00022898"/>
    </source>
</evidence>
<keyword evidence="3" id="KW-0663">Pyridoxal phosphate</keyword>
<reference evidence="4" key="1">
    <citation type="submission" date="2015-06" db="EMBL/GenBank/DDBJ databases">
        <authorList>
            <person name="Joergensen T."/>
        </authorList>
    </citation>
    <scope>NUCLEOTIDE SEQUENCE</scope>
    <source>
        <plasmid evidence="4">pRGRH0581</plasmid>
    </source>
</reference>
<evidence type="ECO:0000313" key="4">
    <source>
        <dbReference type="EMBL" id="CRY95287.1"/>
    </source>
</evidence>
<dbReference type="InterPro" id="IPR001544">
    <property type="entry name" value="Aminotrans_IV"/>
</dbReference>
<dbReference type="FunFam" id="3.20.10.10:FF:000002">
    <property type="entry name" value="D-alanine aminotransferase"/>
    <property type="match status" value="1"/>
</dbReference>
<evidence type="ECO:0000256" key="1">
    <source>
        <dbReference type="ARBA" id="ARBA00001933"/>
    </source>
</evidence>
<comment type="similarity">
    <text evidence="2">Belongs to the class-IV pyridoxal-phosphate-dependent aminotransferase family.</text>
</comment>
<dbReference type="GO" id="GO:0046394">
    <property type="term" value="P:carboxylic acid biosynthetic process"/>
    <property type="evidence" value="ECO:0007669"/>
    <property type="project" value="UniProtKB-ARBA"/>
</dbReference>
<evidence type="ECO:0000256" key="2">
    <source>
        <dbReference type="ARBA" id="ARBA00009320"/>
    </source>
</evidence>
<dbReference type="InterPro" id="IPR036038">
    <property type="entry name" value="Aminotransferase-like"/>
</dbReference>
<dbReference type="SUPFAM" id="SSF56752">
    <property type="entry name" value="D-aminoacid aminotransferase-like PLP-dependent enzymes"/>
    <property type="match status" value="1"/>
</dbReference>
<reference evidence="4" key="2">
    <citation type="submission" date="2015-07" db="EMBL/GenBank/DDBJ databases">
        <title>Plasmids, circular viruses and viroids from rat gut.</title>
        <authorList>
            <person name="Jorgensen T.J."/>
            <person name="Hansen M.A."/>
            <person name="Xu Z."/>
            <person name="Tabak M.A."/>
            <person name="Sorensen S.J."/>
            <person name="Hansen L.H."/>
        </authorList>
    </citation>
    <scope>NUCLEOTIDE SEQUENCE</scope>
    <source>
        <plasmid evidence="4">pRGRH0581</plasmid>
    </source>
</reference>
<name>A0A0H5QHB8_9ZZZZ</name>
<organism evidence="4">
    <name type="scientific">uncultured prokaryote</name>
    <dbReference type="NCBI Taxonomy" id="198431"/>
    <lineage>
        <taxon>unclassified sequences</taxon>
        <taxon>environmental samples</taxon>
    </lineage>
</organism>
<proteinExistence type="inferred from homology"/>
<dbReference type="GO" id="GO:0008652">
    <property type="term" value="P:amino acid biosynthetic process"/>
    <property type="evidence" value="ECO:0007669"/>
    <property type="project" value="UniProtKB-ARBA"/>
</dbReference>
<dbReference type="Gene3D" id="3.20.10.10">
    <property type="entry name" value="D-amino Acid Aminotransferase, subunit A, domain 2"/>
    <property type="match status" value="1"/>
</dbReference>
<dbReference type="PANTHER" id="PTHR42743">
    <property type="entry name" value="AMINO-ACID AMINOTRANSFERASE"/>
    <property type="match status" value="1"/>
</dbReference>